<dbReference type="Proteomes" id="UP001320706">
    <property type="component" value="Unassembled WGS sequence"/>
</dbReference>
<reference evidence="1" key="1">
    <citation type="submission" date="2024-02" db="EMBL/GenBank/DDBJ databases">
        <title>Metagenome Assembled Genome of Zalaria obscura JY119.</title>
        <authorList>
            <person name="Vighnesh L."/>
            <person name="Jagadeeshwari U."/>
            <person name="Venkata Ramana C."/>
            <person name="Sasikala C."/>
        </authorList>
    </citation>
    <scope>NUCLEOTIDE SEQUENCE</scope>
    <source>
        <strain evidence="1">JY119</strain>
    </source>
</reference>
<proteinExistence type="predicted"/>
<evidence type="ECO:0000313" key="1">
    <source>
        <dbReference type="EMBL" id="KAK8212826.1"/>
    </source>
</evidence>
<name>A0ACC3SIR6_9PEZI</name>
<evidence type="ECO:0000313" key="2">
    <source>
        <dbReference type="Proteomes" id="UP001320706"/>
    </source>
</evidence>
<comment type="caution">
    <text evidence="1">The sequence shown here is derived from an EMBL/GenBank/DDBJ whole genome shotgun (WGS) entry which is preliminary data.</text>
</comment>
<keyword evidence="2" id="KW-1185">Reference proteome</keyword>
<sequence>MTAETQPSADYVRPPPEKTPELKHSEKPSLSAILNCDDFEEVASRTLNKKTWAFYSSAATDCVTKRANRSFFERIWWRPRILRNVSRVSTKTRMLGHDIGAPFFVSPAAMATLVHPEGEKAIARGCAVERIPQCISTNASYRVEEIVPTAPKGHPFYFQLYVNKDRSQSEALLEQVYKAGISAVFVTVDAPVPGKREDDERVTADESLSTPMSGAKAKNDKKGGGLGRIMGSYIDASLNWDDLAWLRRSWKGKIVLKGVQSAADAKMAADAGVEGIILSNHGGRSLDTSPPAVMVLLECQRCCPEIFDRIEVYVDGGIRRGTDVLKCLCLGATAVGMGRPFLFALNYGQDGIEHLIDTLKDELETSMKLLGITDLSKVHPGLVNTLDVDHLVPTTIEHPYAKWRPRARL</sequence>
<gene>
    <name evidence="1" type="ORF">M8818_002991</name>
</gene>
<organism evidence="1 2">
    <name type="scientific">Zalaria obscura</name>
    <dbReference type="NCBI Taxonomy" id="2024903"/>
    <lineage>
        <taxon>Eukaryota</taxon>
        <taxon>Fungi</taxon>
        <taxon>Dikarya</taxon>
        <taxon>Ascomycota</taxon>
        <taxon>Pezizomycotina</taxon>
        <taxon>Dothideomycetes</taxon>
        <taxon>Dothideomycetidae</taxon>
        <taxon>Dothideales</taxon>
        <taxon>Zalariaceae</taxon>
        <taxon>Zalaria</taxon>
    </lineage>
</organism>
<protein>
    <submittedName>
        <fullName evidence="1">Uncharacterized protein</fullName>
    </submittedName>
</protein>
<accession>A0ACC3SIR6</accession>
<dbReference type="EMBL" id="JAMKPW020000012">
    <property type="protein sequence ID" value="KAK8212826.1"/>
    <property type="molecule type" value="Genomic_DNA"/>
</dbReference>